<dbReference type="EMBL" id="CAJNOO010000373">
    <property type="protein sequence ID" value="CAF0923691.1"/>
    <property type="molecule type" value="Genomic_DNA"/>
</dbReference>
<keyword evidence="12" id="KW-1133">Transmembrane helix</keyword>
<evidence type="ECO:0000313" key="18">
    <source>
        <dbReference type="Proteomes" id="UP000663889"/>
    </source>
</evidence>
<comment type="caution">
    <text evidence="15">The sequence shown here is derived from an EMBL/GenBank/DDBJ whole genome shotgun (WGS) entry which is preliminary data.</text>
</comment>
<dbReference type="GO" id="GO:0005634">
    <property type="term" value="C:nucleus"/>
    <property type="evidence" value="ECO:0007669"/>
    <property type="project" value="TreeGrafter"/>
</dbReference>
<keyword evidence="3" id="KW-0808">Transferase</keyword>
<dbReference type="Gene3D" id="1.10.510.10">
    <property type="entry name" value="Transferase(Phosphotransferase) domain 1"/>
    <property type="match status" value="1"/>
</dbReference>
<keyword evidence="5" id="KW-0418">Kinase</keyword>
<dbReference type="FunFam" id="1.10.510.10:FF:000005">
    <property type="entry name" value="cAMP-dependent protein kinase catalytic subunit alpha"/>
    <property type="match status" value="1"/>
</dbReference>
<dbReference type="InterPro" id="IPR011009">
    <property type="entry name" value="Kinase-like_dom_sf"/>
</dbReference>
<feature type="transmembrane region" description="Helical" evidence="12">
    <location>
        <begin position="150"/>
        <end position="169"/>
    </location>
</feature>
<dbReference type="EMBL" id="CAJNOU010000829">
    <property type="protein sequence ID" value="CAF1097498.1"/>
    <property type="molecule type" value="Genomic_DNA"/>
</dbReference>
<evidence type="ECO:0000256" key="9">
    <source>
        <dbReference type="PROSITE-ProRule" id="PRU10141"/>
    </source>
</evidence>
<dbReference type="InterPro" id="IPR008271">
    <property type="entry name" value="Ser/Thr_kinase_AS"/>
</dbReference>
<comment type="catalytic activity">
    <reaction evidence="7">
        <text>L-threonyl-[protein] + ATP = O-phospho-L-threonyl-[protein] + ADP + H(+)</text>
        <dbReference type="Rhea" id="RHEA:46608"/>
        <dbReference type="Rhea" id="RHEA-COMP:11060"/>
        <dbReference type="Rhea" id="RHEA-COMP:11605"/>
        <dbReference type="ChEBI" id="CHEBI:15378"/>
        <dbReference type="ChEBI" id="CHEBI:30013"/>
        <dbReference type="ChEBI" id="CHEBI:30616"/>
        <dbReference type="ChEBI" id="CHEBI:61977"/>
        <dbReference type="ChEBI" id="CHEBI:456216"/>
        <dbReference type="EC" id="2.7.11.11"/>
    </reaction>
</comment>
<dbReference type="Proteomes" id="UP000663889">
    <property type="component" value="Unassembled WGS sequence"/>
</dbReference>
<evidence type="ECO:0000313" key="14">
    <source>
        <dbReference type="EMBL" id="CAF0923691.1"/>
    </source>
</evidence>
<evidence type="ECO:0000256" key="7">
    <source>
        <dbReference type="ARBA" id="ARBA00047292"/>
    </source>
</evidence>
<evidence type="ECO:0000256" key="2">
    <source>
        <dbReference type="ARBA" id="ARBA00022527"/>
    </source>
</evidence>
<dbReference type="InterPro" id="IPR017441">
    <property type="entry name" value="Protein_kinase_ATP_BS"/>
</dbReference>
<dbReference type="GO" id="GO:0005829">
    <property type="term" value="C:cytosol"/>
    <property type="evidence" value="ECO:0007669"/>
    <property type="project" value="TreeGrafter"/>
</dbReference>
<dbReference type="Gene3D" id="3.30.200.20">
    <property type="entry name" value="Phosphorylase Kinase, domain 1"/>
    <property type="match status" value="1"/>
</dbReference>
<feature type="region of interest" description="Disordered" evidence="11">
    <location>
        <begin position="349"/>
        <end position="374"/>
    </location>
</feature>
<evidence type="ECO:0000256" key="5">
    <source>
        <dbReference type="ARBA" id="ARBA00022777"/>
    </source>
</evidence>
<evidence type="ECO:0000256" key="4">
    <source>
        <dbReference type="ARBA" id="ARBA00022741"/>
    </source>
</evidence>
<dbReference type="SUPFAM" id="SSF56112">
    <property type="entry name" value="Protein kinase-like (PK-like)"/>
    <property type="match status" value="1"/>
</dbReference>
<dbReference type="GO" id="GO:0005952">
    <property type="term" value="C:cAMP-dependent protein kinase complex"/>
    <property type="evidence" value="ECO:0007669"/>
    <property type="project" value="TreeGrafter"/>
</dbReference>
<feature type="domain" description="Protein kinase" evidence="13">
    <location>
        <begin position="51"/>
        <end position="333"/>
    </location>
</feature>
<evidence type="ECO:0000256" key="3">
    <source>
        <dbReference type="ARBA" id="ARBA00022679"/>
    </source>
</evidence>
<dbReference type="PROSITE" id="PS00107">
    <property type="entry name" value="PROTEIN_KINASE_ATP"/>
    <property type="match status" value="1"/>
</dbReference>
<comment type="similarity">
    <text evidence="10">Belongs to the protein kinase superfamily.</text>
</comment>
<evidence type="ECO:0000313" key="16">
    <source>
        <dbReference type="EMBL" id="CAF3669688.1"/>
    </source>
</evidence>
<evidence type="ECO:0000256" key="8">
    <source>
        <dbReference type="ARBA" id="ARBA00047454"/>
    </source>
</evidence>
<keyword evidence="12" id="KW-0472">Membrane</keyword>
<accession>A0A814NYC0</accession>
<sequence>MVSTLVRGAKNELYQFISYANTNEDAELIENFKQRWSHVSPCDATISLDKFQLIRTLGRGSFGRVVLALLKNDNINKNDGNKFYAIKVMDKRKLVRYKQIDHTLNERRVLYSLQHPNTVRYFFSFKDNSYIYLSIEFISGKRKRKKQTELFLFNRFFFLLGGDLFTYLRRTGKFNEKHVKFYAAQIFLVFEYLHHFDILYRDLKPENILIAENGYLKVTDFGFAKHVNGRTYTLCGTPDYLPPEIIKHKGYGKSVDWWTFAVLCFEMAAGQPPFSGKDHIQLYEAIVNQRYTCPSSFSMELADLIKKILVIDVTTRLGCLANGNKDIQNHPFFDSINFIKIYHQTENPNNIPYKPTKKDPLDPSSLSQPEEPIRVSRHNLHEEEFRMF</sequence>
<keyword evidence="4 9" id="KW-0547">Nucleotide-binding</keyword>
<dbReference type="GO" id="GO:0005524">
    <property type="term" value="F:ATP binding"/>
    <property type="evidence" value="ECO:0007669"/>
    <property type="project" value="UniProtKB-UniRule"/>
</dbReference>
<dbReference type="PANTHER" id="PTHR24353:SF153">
    <property type="entry name" value="CAMP-DEPENDENT PROTEIN KINASE CATALYTIC SUBUNIT 1"/>
    <property type="match status" value="1"/>
</dbReference>
<evidence type="ECO:0000256" key="1">
    <source>
        <dbReference type="ARBA" id="ARBA00012444"/>
    </source>
</evidence>
<evidence type="ECO:0000256" key="6">
    <source>
        <dbReference type="ARBA" id="ARBA00022840"/>
    </source>
</evidence>
<dbReference type="GO" id="GO:0004691">
    <property type="term" value="F:cAMP-dependent protein kinase activity"/>
    <property type="evidence" value="ECO:0007669"/>
    <property type="project" value="UniProtKB-EC"/>
</dbReference>
<keyword evidence="12" id="KW-0812">Transmembrane</keyword>
<comment type="catalytic activity">
    <reaction evidence="8">
        <text>L-seryl-[protein] + ATP = O-phospho-L-seryl-[protein] + ADP + H(+)</text>
        <dbReference type="Rhea" id="RHEA:17989"/>
        <dbReference type="Rhea" id="RHEA-COMP:9863"/>
        <dbReference type="Rhea" id="RHEA-COMP:11604"/>
        <dbReference type="ChEBI" id="CHEBI:15378"/>
        <dbReference type="ChEBI" id="CHEBI:29999"/>
        <dbReference type="ChEBI" id="CHEBI:30616"/>
        <dbReference type="ChEBI" id="CHEBI:83421"/>
        <dbReference type="ChEBI" id="CHEBI:456216"/>
        <dbReference type="EC" id="2.7.11.11"/>
    </reaction>
</comment>
<dbReference type="PANTHER" id="PTHR24353">
    <property type="entry name" value="CYCLIC NUCLEOTIDE-DEPENDENT PROTEIN KINASE"/>
    <property type="match status" value="1"/>
</dbReference>
<evidence type="ECO:0000256" key="11">
    <source>
        <dbReference type="SAM" id="MobiDB-lite"/>
    </source>
</evidence>
<protein>
    <recommendedName>
        <fullName evidence="1">cAMP-dependent protein kinase</fullName>
        <ecNumber evidence="1">2.7.11.11</ecNumber>
    </recommendedName>
</protein>
<dbReference type="EMBL" id="CAJOBE010000644">
    <property type="protein sequence ID" value="CAF3669688.1"/>
    <property type="molecule type" value="Genomic_DNA"/>
</dbReference>
<dbReference type="PROSITE" id="PS50011">
    <property type="entry name" value="PROTEIN_KINASE_DOM"/>
    <property type="match status" value="1"/>
</dbReference>
<evidence type="ECO:0000313" key="15">
    <source>
        <dbReference type="EMBL" id="CAF1097498.1"/>
    </source>
</evidence>
<dbReference type="Proteomes" id="UP000663874">
    <property type="component" value="Unassembled WGS sequence"/>
</dbReference>
<evidence type="ECO:0000313" key="17">
    <source>
        <dbReference type="EMBL" id="CAF3749922.1"/>
    </source>
</evidence>
<reference evidence="15" key="1">
    <citation type="submission" date="2021-02" db="EMBL/GenBank/DDBJ databases">
        <authorList>
            <person name="Nowell W R."/>
        </authorList>
    </citation>
    <scope>NUCLEOTIDE SEQUENCE</scope>
</reference>
<keyword evidence="2 10" id="KW-0723">Serine/threonine-protein kinase</keyword>
<dbReference type="EC" id="2.7.11.11" evidence="1"/>
<dbReference type="OrthoDB" id="63267at2759"/>
<organism evidence="15 18">
    <name type="scientific">Rotaria sordida</name>
    <dbReference type="NCBI Taxonomy" id="392033"/>
    <lineage>
        <taxon>Eukaryota</taxon>
        <taxon>Metazoa</taxon>
        <taxon>Spiralia</taxon>
        <taxon>Gnathifera</taxon>
        <taxon>Rotifera</taxon>
        <taxon>Eurotatoria</taxon>
        <taxon>Bdelloidea</taxon>
        <taxon>Philodinida</taxon>
        <taxon>Philodinidae</taxon>
        <taxon>Rotaria</taxon>
    </lineage>
</organism>
<dbReference type="Pfam" id="PF00069">
    <property type="entry name" value="Pkinase"/>
    <property type="match status" value="1"/>
</dbReference>
<keyword evidence="6 9" id="KW-0067">ATP-binding</keyword>
<evidence type="ECO:0000256" key="12">
    <source>
        <dbReference type="SAM" id="Phobius"/>
    </source>
</evidence>
<evidence type="ECO:0000259" key="13">
    <source>
        <dbReference type="PROSITE" id="PS50011"/>
    </source>
</evidence>
<gene>
    <name evidence="16" type="ORF">FNK824_LOCUS7110</name>
    <name evidence="17" type="ORF">OTI717_LOCUS15519</name>
    <name evidence="14" type="ORF">RFH988_LOCUS10140</name>
    <name evidence="15" type="ORF">SEV965_LOCUS15693</name>
</gene>
<dbReference type="Proteomes" id="UP000663823">
    <property type="component" value="Unassembled WGS sequence"/>
</dbReference>
<name>A0A814NYC0_9BILA</name>
<dbReference type="PROSITE" id="PS00108">
    <property type="entry name" value="PROTEIN_KINASE_ST"/>
    <property type="match status" value="1"/>
</dbReference>
<proteinExistence type="inferred from homology"/>
<dbReference type="EMBL" id="CAJOAX010001840">
    <property type="protein sequence ID" value="CAF3749922.1"/>
    <property type="molecule type" value="Genomic_DNA"/>
</dbReference>
<evidence type="ECO:0000256" key="10">
    <source>
        <dbReference type="RuleBase" id="RU000304"/>
    </source>
</evidence>
<dbReference type="Proteomes" id="UP000663882">
    <property type="component" value="Unassembled WGS sequence"/>
</dbReference>
<feature type="binding site" evidence="9">
    <location>
        <position position="87"/>
    </location>
    <ligand>
        <name>ATP</name>
        <dbReference type="ChEBI" id="CHEBI:30616"/>
    </ligand>
</feature>
<dbReference type="AlphaFoldDB" id="A0A814NYC0"/>
<dbReference type="InterPro" id="IPR000719">
    <property type="entry name" value="Prot_kinase_dom"/>
</dbReference>
<dbReference type="SMART" id="SM00220">
    <property type="entry name" value="S_TKc"/>
    <property type="match status" value="1"/>
</dbReference>